<gene>
    <name evidence="7" type="ORF">BU14_0070s0039</name>
</gene>
<comment type="cofactor">
    <cofactor evidence="1">
        <name>pyridoxal 5'-phosphate</name>
        <dbReference type="ChEBI" id="CHEBI:597326"/>
    </cofactor>
</comment>
<accession>A0A1X6PG83</accession>
<dbReference type="InterPro" id="IPR015421">
    <property type="entry name" value="PyrdxlP-dep_Trfase_major"/>
</dbReference>
<keyword evidence="4" id="KW-0808">Transferase</keyword>
<dbReference type="SUPFAM" id="SSF53383">
    <property type="entry name" value="PLP-dependent transferases"/>
    <property type="match status" value="1"/>
</dbReference>
<dbReference type="GO" id="GO:0030170">
    <property type="term" value="F:pyridoxal phosphate binding"/>
    <property type="evidence" value="ECO:0007669"/>
    <property type="project" value="InterPro"/>
</dbReference>
<dbReference type="InterPro" id="IPR004839">
    <property type="entry name" value="Aminotransferase_I/II_large"/>
</dbReference>
<evidence type="ECO:0000256" key="4">
    <source>
        <dbReference type="ARBA" id="ARBA00022679"/>
    </source>
</evidence>
<comment type="similarity">
    <text evidence="2">Belongs to the class-I pyridoxal-phosphate-dependent aminotransferase family.</text>
</comment>
<reference evidence="7 8" key="1">
    <citation type="submission" date="2017-03" db="EMBL/GenBank/DDBJ databases">
        <title>WGS assembly of Porphyra umbilicalis.</title>
        <authorList>
            <person name="Brawley S.H."/>
            <person name="Blouin N.A."/>
            <person name="Ficko-Blean E."/>
            <person name="Wheeler G.L."/>
            <person name="Lohr M."/>
            <person name="Goodson H.V."/>
            <person name="Jenkins J.W."/>
            <person name="Blaby-Haas C.E."/>
            <person name="Helliwell K.E."/>
            <person name="Chan C."/>
            <person name="Marriage T."/>
            <person name="Bhattacharya D."/>
            <person name="Klein A.S."/>
            <person name="Badis Y."/>
            <person name="Brodie J."/>
            <person name="Cao Y."/>
            <person name="Collen J."/>
            <person name="Dittami S.M."/>
            <person name="Gachon C.M."/>
            <person name="Green B.R."/>
            <person name="Karpowicz S."/>
            <person name="Kim J.W."/>
            <person name="Kudahl U."/>
            <person name="Lin S."/>
            <person name="Michel G."/>
            <person name="Mittag M."/>
            <person name="Olson B.J."/>
            <person name="Pangilinan J."/>
            <person name="Peng Y."/>
            <person name="Qiu H."/>
            <person name="Shu S."/>
            <person name="Singer J.T."/>
            <person name="Smith A.G."/>
            <person name="Sprecher B.N."/>
            <person name="Wagner V."/>
            <person name="Wang W."/>
            <person name="Wang Z.-Y."/>
            <person name="Yan J."/>
            <person name="Yarish C."/>
            <person name="Zoeuner-Riek S."/>
            <person name="Zhuang Y."/>
            <person name="Zou Y."/>
            <person name="Lindquist E.A."/>
            <person name="Grimwood J."/>
            <person name="Barry K."/>
            <person name="Rokhsar D.S."/>
            <person name="Schmutz J."/>
            <person name="Stiller J.W."/>
            <person name="Grossman A.R."/>
            <person name="Prochnik S.E."/>
        </authorList>
    </citation>
    <scope>NUCLEOTIDE SEQUENCE [LARGE SCALE GENOMIC DNA]</scope>
    <source>
        <strain evidence="7">4086291</strain>
    </source>
</reference>
<dbReference type="InterPro" id="IPR050596">
    <property type="entry name" value="AspAT/PAT-like"/>
</dbReference>
<dbReference type="PANTHER" id="PTHR46383">
    <property type="entry name" value="ASPARTATE AMINOTRANSFERASE"/>
    <property type="match status" value="1"/>
</dbReference>
<feature type="domain" description="Aminotransferase class I/classII large" evidence="6">
    <location>
        <begin position="22"/>
        <end position="290"/>
    </location>
</feature>
<keyword evidence="8" id="KW-1185">Reference proteome</keyword>
<keyword evidence="5" id="KW-0663">Pyridoxal phosphate</keyword>
<evidence type="ECO:0000256" key="1">
    <source>
        <dbReference type="ARBA" id="ARBA00001933"/>
    </source>
</evidence>
<evidence type="ECO:0000259" key="6">
    <source>
        <dbReference type="Pfam" id="PF00155"/>
    </source>
</evidence>
<dbReference type="Gene3D" id="3.40.640.10">
    <property type="entry name" value="Type I PLP-dependent aspartate aminotransferase-like (Major domain)"/>
    <property type="match status" value="1"/>
</dbReference>
<evidence type="ECO:0000256" key="3">
    <source>
        <dbReference type="ARBA" id="ARBA00022576"/>
    </source>
</evidence>
<dbReference type="Gene3D" id="3.90.1150.10">
    <property type="entry name" value="Aspartate Aminotransferase, domain 1"/>
    <property type="match status" value="1"/>
</dbReference>
<dbReference type="InterPro" id="IPR015424">
    <property type="entry name" value="PyrdxlP-dep_Trfase"/>
</dbReference>
<dbReference type="GO" id="GO:0006520">
    <property type="term" value="P:amino acid metabolic process"/>
    <property type="evidence" value="ECO:0007669"/>
    <property type="project" value="InterPro"/>
</dbReference>
<dbReference type="Pfam" id="PF00155">
    <property type="entry name" value="Aminotran_1_2"/>
    <property type="match status" value="2"/>
</dbReference>
<dbReference type="AlphaFoldDB" id="A0A1X6PG83"/>
<keyword evidence="3" id="KW-0032">Aminotransferase</keyword>
<evidence type="ECO:0000256" key="5">
    <source>
        <dbReference type="ARBA" id="ARBA00022898"/>
    </source>
</evidence>
<evidence type="ECO:0000313" key="7">
    <source>
        <dbReference type="EMBL" id="OSX79864.1"/>
    </source>
</evidence>
<dbReference type="InterPro" id="IPR015422">
    <property type="entry name" value="PyrdxlP-dep_Trfase_small"/>
</dbReference>
<dbReference type="Proteomes" id="UP000218209">
    <property type="component" value="Unassembled WGS sequence"/>
</dbReference>
<proteinExistence type="inferred from homology"/>
<sequence length="441" mass="43767">MDVMRAAAAAEATAAATGGPRVLHLEVGQPSSPAPAAARDAAAAALRSGTCLGYTTAAGDARLRAAIAASYVAATGVAAVSADDVVLTAGSSAAFVLAFLAAFDAGDRVATAVPGYPPYRHTLAALGVEVVPMPVDAATDYQPTVAHVEAAAAGGRLDGVIVASPSNPTGTVLPRAALADIADYCTRARVRLISDEIYHGTTFGGGGEGAGGGAPAADATCVVSVDPGGDAIAVSSYSKYHCMTGWRLGWLLVRDARLRAAVERLQQSLYICAPALAQVGAAALYDPPAVAAVVAAAGRAGGAAPPPPRARHAHGALLRSDVRAGLDAHVGRYRANAGVMTAALHAAGAEALVPPAGAFYIYAGVGGLLRRSGDADAAALCGRLLRDTGVAVTPGDDFDAVRGGGYVRLSVCGSEADVAEAAARLTGWAAGLGGGRRRPPP</sequence>
<feature type="domain" description="Aminotransferase class I/classII large" evidence="6">
    <location>
        <begin position="324"/>
        <end position="425"/>
    </location>
</feature>
<dbReference type="OrthoDB" id="7042322at2759"/>
<dbReference type="PANTHER" id="PTHR46383:SF2">
    <property type="entry name" value="AMINOTRANSFERASE"/>
    <property type="match status" value="1"/>
</dbReference>
<evidence type="ECO:0000313" key="8">
    <source>
        <dbReference type="Proteomes" id="UP000218209"/>
    </source>
</evidence>
<name>A0A1X6PG83_PORUM</name>
<dbReference type="CDD" id="cd00609">
    <property type="entry name" value="AAT_like"/>
    <property type="match status" value="1"/>
</dbReference>
<evidence type="ECO:0000256" key="2">
    <source>
        <dbReference type="ARBA" id="ARBA00007441"/>
    </source>
</evidence>
<organism evidence="7 8">
    <name type="scientific">Porphyra umbilicalis</name>
    <name type="common">Purple laver</name>
    <name type="synonym">Red alga</name>
    <dbReference type="NCBI Taxonomy" id="2786"/>
    <lineage>
        <taxon>Eukaryota</taxon>
        <taxon>Rhodophyta</taxon>
        <taxon>Bangiophyceae</taxon>
        <taxon>Bangiales</taxon>
        <taxon>Bangiaceae</taxon>
        <taxon>Porphyra</taxon>
    </lineage>
</organism>
<dbReference type="GO" id="GO:0008483">
    <property type="term" value="F:transaminase activity"/>
    <property type="evidence" value="ECO:0007669"/>
    <property type="project" value="UniProtKB-KW"/>
</dbReference>
<dbReference type="EMBL" id="KV918785">
    <property type="protein sequence ID" value="OSX79864.1"/>
    <property type="molecule type" value="Genomic_DNA"/>
</dbReference>
<protein>
    <recommendedName>
        <fullName evidence="6">Aminotransferase class I/classII large domain-containing protein</fullName>
    </recommendedName>
</protein>